<evidence type="ECO:0000313" key="5">
    <source>
        <dbReference type="Proteomes" id="UP000830671"/>
    </source>
</evidence>
<dbReference type="Pfam" id="PF13489">
    <property type="entry name" value="Methyltransf_23"/>
    <property type="match status" value="1"/>
</dbReference>
<evidence type="ECO:0000313" key="4">
    <source>
        <dbReference type="EMBL" id="UQC82094.1"/>
    </source>
</evidence>
<evidence type="ECO:0000256" key="1">
    <source>
        <dbReference type="ARBA" id="ARBA00038158"/>
    </source>
</evidence>
<feature type="region of interest" description="Disordered" evidence="2">
    <location>
        <begin position="198"/>
        <end position="240"/>
    </location>
</feature>
<comment type="similarity">
    <text evidence="1">Belongs to the methyltransferase superfamily. LaeA methyltransferase family.</text>
</comment>
<dbReference type="SUPFAM" id="SSF53335">
    <property type="entry name" value="S-adenosyl-L-methionine-dependent methyltransferases"/>
    <property type="match status" value="1"/>
</dbReference>
<dbReference type="CDD" id="cd02440">
    <property type="entry name" value="AdoMet_MTases"/>
    <property type="match status" value="1"/>
</dbReference>
<dbReference type="GO" id="GO:0008168">
    <property type="term" value="F:methyltransferase activity"/>
    <property type="evidence" value="ECO:0007669"/>
    <property type="project" value="UniProtKB-KW"/>
</dbReference>
<dbReference type="EMBL" id="CP019476">
    <property type="protein sequence ID" value="UQC82094.1"/>
    <property type="molecule type" value="Genomic_DNA"/>
</dbReference>
<dbReference type="PANTHER" id="PTHR43591">
    <property type="entry name" value="METHYLTRANSFERASE"/>
    <property type="match status" value="1"/>
</dbReference>
<dbReference type="AlphaFoldDB" id="A0A9Q8SR86"/>
<evidence type="ECO:0000256" key="3">
    <source>
        <dbReference type="SAM" id="Phobius"/>
    </source>
</evidence>
<reference evidence="4" key="1">
    <citation type="journal article" date="2021" name="Mol. Plant Microbe Interact.">
        <title>Complete Genome Sequence of the Plant-Pathogenic Fungus Colletotrichum lupini.</title>
        <authorList>
            <person name="Baroncelli R."/>
            <person name="Pensec F."/>
            <person name="Da Lio D."/>
            <person name="Boufleur T."/>
            <person name="Vicente I."/>
            <person name="Sarrocco S."/>
            <person name="Picot A."/>
            <person name="Baraldi E."/>
            <person name="Sukno S."/>
            <person name="Thon M."/>
            <person name="Le Floch G."/>
        </authorList>
    </citation>
    <scope>NUCLEOTIDE SEQUENCE</scope>
    <source>
        <strain evidence="4">IMI 504893</strain>
    </source>
</reference>
<keyword evidence="3" id="KW-0472">Membrane</keyword>
<dbReference type="KEGG" id="clup:CLUP02_07580"/>
<accession>A0A9Q8SR86</accession>
<proteinExistence type="inferred from homology"/>
<feature type="transmembrane region" description="Helical" evidence="3">
    <location>
        <begin position="12"/>
        <end position="30"/>
    </location>
</feature>
<dbReference type="PANTHER" id="PTHR43591:SF24">
    <property type="entry name" value="2-METHOXY-6-POLYPRENYL-1,4-BENZOQUINOL METHYLASE, MITOCHONDRIAL"/>
    <property type="match status" value="1"/>
</dbReference>
<keyword evidence="4" id="KW-0808">Transferase</keyword>
<name>A0A9Q8SR86_9PEZI</name>
<keyword evidence="5" id="KW-1185">Reference proteome</keyword>
<dbReference type="Gene3D" id="3.40.50.150">
    <property type="entry name" value="Vaccinia Virus protein VP39"/>
    <property type="match status" value="1"/>
</dbReference>
<keyword evidence="3" id="KW-1133">Transmembrane helix</keyword>
<dbReference type="RefSeq" id="XP_049143717.1">
    <property type="nucleotide sequence ID" value="XM_049286574.1"/>
</dbReference>
<organism evidence="4 5">
    <name type="scientific">Colletotrichum lupini</name>
    <dbReference type="NCBI Taxonomy" id="145971"/>
    <lineage>
        <taxon>Eukaryota</taxon>
        <taxon>Fungi</taxon>
        <taxon>Dikarya</taxon>
        <taxon>Ascomycota</taxon>
        <taxon>Pezizomycotina</taxon>
        <taxon>Sordariomycetes</taxon>
        <taxon>Hypocreomycetidae</taxon>
        <taxon>Glomerellales</taxon>
        <taxon>Glomerellaceae</taxon>
        <taxon>Colletotrichum</taxon>
        <taxon>Colletotrichum acutatum species complex</taxon>
    </lineage>
</organism>
<keyword evidence="3" id="KW-0812">Transmembrane</keyword>
<protein>
    <submittedName>
        <fullName evidence="4">Methyltransferase</fullName>
    </submittedName>
</protein>
<evidence type="ECO:0000256" key="2">
    <source>
        <dbReference type="SAM" id="MobiDB-lite"/>
    </source>
</evidence>
<sequence>MELEDRESAGTDYVLAMLGALLLAAWFLPLDASDHLGQGLKYTTGISGAPPSHGRLKGQDSLESQVFGIGIARWTDHKRYGDDAVGTRTFSPEKAESRTRWNGPNTGPGPEWGLPNDGEFLSAPPKGQNTTLTHSPGRISRDSSVRRAANEGHSSNKAFALELDPGAPTMERYISKPGATATPAPQATIWPYTTPMGAIPEQAPQDGHPAQSPEQAPDIIEAGGDASDDEFQPSEWDASSSDAFGQRLISLDNQSYHSFRDGRNPIPNDDIERKNREETKHAIVMELTDGKLFHASRGDSPSKIIDSGTGTGIWAMEVGDHNPSAEVTGVDLSPIQPSWVPSDVRFFVDDVEDDWLVSALLPGEMRSLNWRVLSLTMSDIPLSGNDFDLIHMRNLASFAGAYVETQDFGANVKSDDGTMPENWPLLEFWSEIRDAMHKMKIDIQVAPRIGAVMKDAGFVNVQVKSYKVPVGRWPLDKIKRLVGHYMRSVTEDHLGAAASKPLAALRMERTEIEVFLASVRNAIKDPNVHAKLASTLRVILNLDSHGEWVNTGSLALEEHEITNTHTVDRIHHPCSQQSEKVLDHLRGASATLVSELSTGLMQPKKLPM</sequence>
<dbReference type="GeneID" id="73341584"/>
<keyword evidence="4" id="KW-0489">Methyltransferase</keyword>
<dbReference type="InterPro" id="IPR029063">
    <property type="entry name" value="SAM-dependent_MTases_sf"/>
</dbReference>
<dbReference type="GO" id="GO:0032259">
    <property type="term" value="P:methylation"/>
    <property type="evidence" value="ECO:0007669"/>
    <property type="project" value="UniProtKB-KW"/>
</dbReference>
<gene>
    <name evidence="4" type="ORF">CLUP02_07580</name>
</gene>
<feature type="compositionally biased region" description="Basic and acidic residues" evidence="2">
    <location>
        <begin position="139"/>
        <end position="150"/>
    </location>
</feature>
<dbReference type="Proteomes" id="UP000830671">
    <property type="component" value="Chromosome 4"/>
</dbReference>
<feature type="region of interest" description="Disordered" evidence="2">
    <location>
        <begin position="82"/>
        <end position="164"/>
    </location>
</feature>